<keyword evidence="4 7" id="KW-0808">Transferase</keyword>
<dbReference type="AlphaFoldDB" id="A0A7V7QHW7"/>
<comment type="catalytic activity">
    <reaction evidence="1">
        <text>L-glutamyl-[protein] + S-adenosyl-L-methionine = [protein]-L-glutamate 5-O-methyl ester + S-adenosyl-L-homocysteine</text>
        <dbReference type="Rhea" id="RHEA:24452"/>
        <dbReference type="Rhea" id="RHEA-COMP:10208"/>
        <dbReference type="Rhea" id="RHEA-COMP:10311"/>
        <dbReference type="ChEBI" id="CHEBI:29973"/>
        <dbReference type="ChEBI" id="CHEBI:57856"/>
        <dbReference type="ChEBI" id="CHEBI:59789"/>
        <dbReference type="ChEBI" id="CHEBI:82795"/>
        <dbReference type="EC" id="2.1.1.80"/>
    </reaction>
</comment>
<evidence type="ECO:0000313" key="8">
    <source>
        <dbReference type="Proteomes" id="UP000461768"/>
    </source>
</evidence>
<dbReference type="RefSeq" id="WP_151147067.1">
    <property type="nucleotide sequence ID" value="NZ_WAGX01000007.1"/>
</dbReference>
<dbReference type="InterPro" id="IPR000780">
    <property type="entry name" value="CheR_MeTrfase"/>
</dbReference>
<keyword evidence="8" id="KW-1185">Reference proteome</keyword>
<evidence type="ECO:0000256" key="1">
    <source>
        <dbReference type="ARBA" id="ARBA00001541"/>
    </source>
</evidence>
<dbReference type="PRINTS" id="PR00996">
    <property type="entry name" value="CHERMTFRASE"/>
</dbReference>
<dbReference type="InterPro" id="IPR029063">
    <property type="entry name" value="SAM-dependent_MTases_sf"/>
</dbReference>
<dbReference type="Gene3D" id="1.10.155.10">
    <property type="entry name" value="Chemotaxis receptor methyltransferase CheR, N-terminal domain"/>
    <property type="match status" value="1"/>
</dbReference>
<dbReference type="Proteomes" id="UP000461768">
    <property type="component" value="Unassembled WGS sequence"/>
</dbReference>
<evidence type="ECO:0000256" key="2">
    <source>
        <dbReference type="ARBA" id="ARBA00012534"/>
    </source>
</evidence>
<dbReference type="PANTHER" id="PTHR24422:SF21">
    <property type="entry name" value="CHEMOTAXIS PROTEIN METHYLTRANSFERASE 1"/>
    <property type="match status" value="1"/>
</dbReference>
<dbReference type="OrthoDB" id="9816309at2"/>
<dbReference type="PROSITE" id="PS50123">
    <property type="entry name" value="CHER"/>
    <property type="match status" value="1"/>
</dbReference>
<proteinExistence type="predicted"/>
<keyword evidence="5" id="KW-0949">S-adenosyl-L-methionine</keyword>
<dbReference type="PANTHER" id="PTHR24422">
    <property type="entry name" value="CHEMOTAXIS PROTEIN METHYLTRANSFERASE"/>
    <property type="match status" value="1"/>
</dbReference>
<evidence type="ECO:0000313" key="7">
    <source>
        <dbReference type="EMBL" id="KAB1435688.1"/>
    </source>
</evidence>
<name>A0A7V7QHW7_9FIRM</name>
<dbReference type="GO" id="GO:0032259">
    <property type="term" value="P:methylation"/>
    <property type="evidence" value="ECO:0007669"/>
    <property type="project" value="UniProtKB-KW"/>
</dbReference>
<protein>
    <recommendedName>
        <fullName evidence="2">protein-glutamate O-methyltransferase</fullName>
        <ecNumber evidence="2">2.1.1.80</ecNumber>
    </recommendedName>
</protein>
<evidence type="ECO:0000256" key="3">
    <source>
        <dbReference type="ARBA" id="ARBA00022603"/>
    </source>
</evidence>
<dbReference type="EMBL" id="WAGX01000007">
    <property type="protein sequence ID" value="KAB1435688.1"/>
    <property type="molecule type" value="Genomic_DNA"/>
</dbReference>
<comment type="caution">
    <text evidence="7">The sequence shown here is derived from an EMBL/GenBank/DDBJ whole genome shotgun (WGS) entry which is preliminary data.</text>
</comment>
<sequence length="269" mass="31377">MKVNNKDFYRITSFIKQNYGVDLNQKRTVVEESLDKILLNCNFTDLDQLLNVLEKKNDEIINSKVIGLLLTNYTYFLREPSHFEILSEVILPKIYNNGNKKKGIRVWSAATSSGQEAYSILMAVLNFLKEEIRDWNVEIIATDVSQAMIKKAKAGIYQKEEVEKIPDDWLQHYFNVCIDGSYKIKDSLKEYVKFKLLNLLSDFEFEKLFQVIFLRNVLIYFDSELIEQIVDKVADFLEVGGYLFIGFTETIEIKSSKLICIQPSVYRKI</sequence>
<accession>A0A7V7QHW7</accession>
<dbReference type="SMART" id="SM00138">
    <property type="entry name" value="MeTrc"/>
    <property type="match status" value="1"/>
</dbReference>
<dbReference type="GO" id="GO:0008983">
    <property type="term" value="F:protein-glutamate O-methyltransferase activity"/>
    <property type="evidence" value="ECO:0007669"/>
    <property type="project" value="UniProtKB-EC"/>
</dbReference>
<reference evidence="7 8" key="2">
    <citation type="submission" date="2020-02" db="EMBL/GenBank/DDBJ databases">
        <title>Candidatus Galacturonibacter soehngenii shows hetero-acetogenic catabolism of galacturonic acid but lacks a canonical carbon monoxide dehydrogenase/acetyl-CoA synthase complex.</title>
        <authorList>
            <person name="Diender M."/>
            <person name="Stouten G.R."/>
            <person name="Petersen J.F."/>
            <person name="Nielsen P.H."/>
            <person name="Dueholm M.S."/>
            <person name="Pronk J.T."/>
            <person name="Van Loosdrecht M.C.M."/>
        </authorList>
    </citation>
    <scope>NUCLEOTIDE SEQUENCE [LARGE SCALE GENOMIC DNA]</scope>
    <source>
        <strain evidence="7">GalUA</strain>
    </source>
</reference>
<dbReference type="Gene3D" id="3.40.50.150">
    <property type="entry name" value="Vaccinia Virus protein VP39"/>
    <property type="match status" value="1"/>
</dbReference>
<feature type="domain" description="CheR-type methyltransferase" evidence="6">
    <location>
        <begin position="1"/>
        <end position="269"/>
    </location>
</feature>
<dbReference type="InterPro" id="IPR026024">
    <property type="entry name" value="Chemotaxis_MeTrfase_CheR"/>
</dbReference>
<dbReference type="InterPro" id="IPR022642">
    <property type="entry name" value="CheR_C"/>
</dbReference>
<reference evidence="7 8" key="1">
    <citation type="submission" date="2019-09" db="EMBL/GenBank/DDBJ databases">
        <authorList>
            <person name="Valk L.C."/>
        </authorList>
    </citation>
    <scope>NUCLEOTIDE SEQUENCE [LARGE SCALE GENOMIC DNA]</scope>
    <source>
        <strain evidence="7">GalUA</strain>
    </source>
</reference>
<dbReference type="InterPro" id="IPR036804">
    <property type="entry name" value="CheR_N_sf"/>
</dbReference>
<dbReference type="SUPFAM" id="SSF53335">
    <property type="entry name" value="S-adenosyl-L-methionine-dependent methyltransferases"/>
    <property type="match status" value="1"/>
</dbReference>
<dbReference type="EC" id="2.1.1.80" evidence="2"/>
<dbReference type="SUPFAM" id="SSF47757">
    <property type="entry name" value="Chemotaxis receptor methyltransferase CheR, N-terminal domain"/>
    <property type="match status" value="1"/>
</dbReference>
<gene>
    <name evidence="7" type="ORF">F7O84_14975</name>
</gene>
<evidence type="ECO:0000259" key="6">
    <source>
        <dbReference type="PROSITE" id="PS50123"/>
    </source>
</evidence>
<dbReference type="InterPro" id="IPR050903">
    <property type="entry name" value="Bact_Chemotaxis_MeTrfase"/>
</dbReference>
<keyword evidence="3 7" id="KW-0489">Methyltransferase</keyword>
<evidence type="ECO:0000256" key="4">
    <source>
        <dbReference type="ARBA" id="ARBA00022679"/>
    </source>
</evidence>
<dbReference type="Pfam" id="PF01739">
    <property type="entry name" value="CheR"/>
    <property type="match status" value="1"/>
</dbReference>
<organism evidence="7 8">
    <name type="scientific">Candidatus Galacturonatibacter soehngenii</name>
    <dbReference type="NCBI Taxonomy" id="2307010"/>
    <lineage>
        <taxon>Bacteria</taxon>
        <taxon>Bacillati</taxon>
        <taxon>Bacillota</taxon>
        <taxon>Clostridia</taxon>
        <taxon>Lachnospirales</taxon>
        <taxon>Lachnospiraceae</taxon>
        <taxon>Candidatus Galacturonatibacter</taxon>
    </lineage>
</organism>
<dbReference type="PIRSF" id="PIRSF000410">
    <property type="entry name" value="CheR"/>
    <property type="match status" value="1"/>
</dbReference>
<evidence type="ECO:0000256" key="5">
    <source>
        <dbReference type="ARBA" id="ARBA00022691"/>
    </source>
</evidence>